<keyword evidence="7" id="KW-0472">Membrane</keyword>
<feature type="domain" description="AAA+ ATPase" evidence="8">
    <location>
        <begin position="34"/>
        <end position="201"/>
    </location>
</feature>
<dbReference type="Proteomes" id="UP001146430">
    <property type="component" value="Unassembled WGS sequence"/>
</dbReference>
<dbReference type="CDD" id="cd00267">
    <property type="entry name" value="ABC_ATPase"/>
    <property type="match status" value="1"/>
</dbReference>
<accession>A0A9X3RRP5</accession>
<evidence type="ECO:0000256" key="7">
    <source>
        <dbReference type="ARBA" id="ARBA00023136"/>
    </source>
</evidence>
<dbReference type="InterPro" id="IPR003959">
    <property type="entry name" value="ATPase_AAA_core"/>
</dbReference>
<comment type="caution">
    <text evidence="9">The sequence shown here is derived from an EMBL/GenBank/DDBJ whole genome shotgun (WGS) entry which is preliminary data.</text>
</comment>
<organism evidence="9 10">
    <name type="scientific">Corynebacterium curieae</name>
    <dbReference type="NCBI Taxonomy" id="2913500"/>
    <lineage>
        <taxon>Bacteria</taxon>
        <taxon>Bacillati</taxon>
        <taxon>Actinomycetota</taxon>
        <taxon>Actinomycetes</taxon>
        <taxon>Mycobacteriales</taxon>
        <taxon>Corynebacteriaceae</taxon>
        <taxon>Corynebacterium</taxon>
    </lineage>
</organism>
<evidence type="ECO:0000313" key="9">
    <source>
        <dbReference type="EMBL" id="MCZ9306364.1"/>
    </source>
</evidence>
<dbReference type="InterPro" id="IPR051535">
    <property type="entry name" value="Siderophore_ABC-ATPase"/>
</dbReference>
<comment type="subcellular location">
    <subcellularLocation>
        <location evidence="1">Cell membrane</location>
        <topology evidence="1">Peripheral membrane protein</topology>
    </subcellularLocation>
</comment>
<evidence type="ECO:0000256" key="4">
    <source>
        <dbReference type="ARBA" id="ARBA00022496"/>
    </source>
</evidence>
<dbReference type="EMBL" id="JAKMUU010000001">
    <property type="protein sequence ID" value="MCZ9306364.1"/>
    <property type="molecule type" value="Genomic_DNA"/>
</dbReference>
<dbReference type="InterPro" id="IPR003593">
    <property type="entry name" value="AAA+_ATPase"/>
</dbReference>
<dbReference type="GO" id="GO:0005886">
    <property type="term" value="C:plasma membrane"/>
    <property type="evidence" value="ECO:0007669"/>
    <property type="project" value="UniProtKB-SubCell"/>
</dbReference>
<dbReference type="RefSeq" id="WP_269945577.1">
    <property type="nucleotide sequence ID" value="NZ_JAKMUU010000001.1"/>
</dbReference>
<dbReference type="GO" id="GO:0016887">
    <property type="term" value="F:ATP hydrolysis activity"/>
    <property type="evidence" value="ECO:0007669"/>
    <property type="project" value="InterPro"/>
</dbReference>
<name>A0A9X3RRP5_9CORY</name>
<protein>
    <submittedName>
        <fullName evidence="9">AAA family ATPase</fullName>
    </submittedName>
</protein>
<keyword evidence="5" id="KW-0408">Iron</keyword>
<keyword evidence="4" id="KW-0410">Iron transport</keyword>
<dbReference type="SUPFAM" id="SSF52540">
    <property type="entry name" value="P-loop containing nucleoside triphosphate hydrolases"/>
    <property type="match status" value="1"/>
</dbReference>
<dbReference type="AlphaFoldDB" id="A0A9X3RRP5"/>
<dbReference type="PANTHER" id="PTHR42771:SF2">
    <property type="entry name" value="IRON(3+)-HYDROXAMATE IMPORT ATP-BINDING PROTEIN FHUC"/>
    <property type="match status" value="1"/>
</dbReference>
<evidence type="ECO:0000256" key="2">
    <source>
        <dbReference type="ARBA" id="ARBA00022448"/>
    </source>
</evidence>
<dbReference type="Pfam" id="PF13304">
    <property type="entry name" value="AAA_21"/>
    <property type="match status" value="1"/>
</dbReference>
<dbReference type="GO" id="GO:0006826">
    <property type="term" value="P:iron ion transport"/>
    <property type="evidence" value="ECO:0007669"/>
    <property type="project" value="UniProtKB-KW"/>
</dbReference>
<evidence type="ECO:0000313" key="10">
    <source>
        <dbReference type="Proteomes" id="UP001146430"/>
    </source>
</evidence>
<evidence type="ECO:0000256" key="3">
    <source>
        <dbReference type="ARBA" id="ARBA00022475"/>
    </source>
</evidence>
<keyword evidence="6" id="KW-0406">Ion transport</keyword>
<dbReference type="InterPro" id="IPR027417">
    <property type="entry name" value="P-loop_NTPase"/>
</dbReference>
<evidence type="ECO:0000259" key="8">
    <source>
        <dbReference type="SMART" id="SM00382"/>
    </source>
</evidence>
<dbReference type="GO" id="GO:0005524">
    <property type="term" value="F:ATP binding"/>
    <property type="evidence" value="ECO:0007669"/>
    <property type="project" value="InterPro"/>
</dbReference>
<dbReference type="SMART" id="SM00382">
    <property type="entry name" value="AAA"/>
    <property type="match status" value="1"/>
</dbReference>
<dbReference type="Gene3D" id="3.40.50.300">
    <property type="entry name" value="P-loop containing nucleotide triphosphate hydrolases"/>
    <property type="match status" value="1"/>
</dbReference>
<evidence type="ECO:0000256" key="1">
    <source>
        <dbReference type="ARBA" id="ARBA00004202"/>
    </source>
</evidence>
<evidence type="ECO:0000256" key="6">
    <source>
        <dbReference type="ARBA" id="ARBA00023065"/>
    </source>
</evidence>
<keyword evidence="2" id="KW-0813">Transport</keyword>
<proteinExistence type="predicted"/>
<dbReference type="PANTHER" id="PTHR42771">
    <property type="entry name" value="IRON(3+)-HYDROXAMATE IMPORT ATP-BINDING PROTEIN FHUC"/>
    <property type="match status" value="1"/>
</dbReference>
<sequence length="236" mass="25729">MLVDALSLKFKPDDYRAELPVFDYLDDVGSFILRSPVTVFVGENGIGESSLLAGLASDLGCSPEGGRMDDPDEIVPRSPIRCNTEEVIQRAYFLRAEKHEYLIERGDSAAERGGRSTLSQNVDLARRSHGQSVFDLLYEHINGEGVYILDEPESGLSVIRQLALVGEIAQAVDRGAQVIIATHSPILLACPGADIVELNDTGFERIAFDEAEAVAATRELLADPEGTIRFILNPED</sequence>
<evidence type="ECO:0000256" key="5">
    <source>
        <dbReference type="ARBA" id="ARBA00023004"/>
    </source>
</evidence>
<keyword evidence="3" id="KW-1003">Cell membrane</keyword>
<gene>
    <name evidence="9" type="ORF">L8V01_02525</name>
</gene>
<reference evidence="9" key="1">
    <citation type="submission" date="2022-02" db="EMBL/GenBank/DDBJ databases">
        <title>Corynebacterium sp. from urogenital microbiome.</title>
        <authorList>
            <person name="Cappelli E.A."/>
            <person name="Ribeiro T.G."/>
            <person name="Peixe L."/>
        </authorList>
    </citation>
    <scope>NUCLEOTIDE SEQUENCE</scope>
    <source>
        <strain evidence="9">C8Ua_181</strain>
    </source>
</reference>